<reference evidence="1 2" key="2">
    <citation type="submission" date="2018-10" db="EMBL/GenBank/DDBJ databases">
        <authorList>
            <consortium name="Pathogen Informatics"/>
        </authorList>
    </citation>
    <scope>NUCLEOTIDE SEQUENCE [LARGE SCALE GENOMIC DNA]</scope>
</reference>
<gene>
    <name evidence="1" type="ORF">EVEC_LOCUS9021</name>
</gene>
<organism evidence="3">
    <name type="scientific">Enterobius vermicularis</name>
    <name type="common">Human pinworm</name>
    <dbReference type="NCBI Taxonomy" id="51028"/>
    <lineage>
        <taxon>Eukaryota</taxon>
        <taxon>Metazoa</taxon>
        <taxon>Ecdysozoa</taxon>
        <taxon>Nematoda</taxon>
        <taxon>Chromadorea</taxon>
        <taxon>Rhabditida</taxon>
        <taxon>Spirurina</taxon>
        <taxon>Oxyuridomorpha</taxon>
        <taxon>Oxyuroidea</taxon>
        <taxon>Oxyuridae</taxon>
        <taxon>Enterobius</taxon>
    </lineage>
</organism>
<reference evidence="3" key="1">
    <citation type="submission" date="2017-02" db="UniProtKB">
        <authorList>
            <consortium name="WormBaseParasite"/>
        </authorList>
    </citation>
    <scope>IDENTIFICATION</scope>
</reference>
<evidence type="ECO:0000313" key="3">
    <source>
        <dbReference type="WBParaSite" id="EVEC_0000961101-mRNA-1"/>
    </source>
</evidence>
<keyword evidence="2" id="KW-1185">Reference proteome</keyword>
<dbReference type="AlphaFoldDB" id="A0A0N4VFT4"/>
<evidence type="ECO:0000313" key="1">
    <source>
        <dbReference type="EMBL" id="VDD94270.1"/>
    </source>
</evidence>
<name>A0A0N4VFT4_ENTVE</name>
<sequence>MVPTVCLENKDLQVLQVQEDSRVCLEETANQEDQVHVVYLARMLLTVLAHQDRSSSFELHRRHSELSEILLQFFLENENKYCWLHYFAGLFVWYEKIYKKTVMK</sequence>
<dbReference type="WBParaSite" id="EVEC_0000961101-mRNA-1">
    <property type="protein sequence ID" value="EVEC_0000961101-mRNA-1"/>
    <property type="gene ID" value="EVEC_0000961101"/>
</dbReference>
<dbReference type="EMBL" id="UXUI01009759">
    <property type="protein sequence ID" value="VDD94270.1"/>
    <property type="molecule type" value="Genomic_DNA"/>
</dbReference>
<dbReference type="Proteomes" id="UP000274131">
    <property type="component" value="Unassembled WGS sequence"/>
</dbReference>
<protein>
    <submittedName>
        <fullName evidence="3">NR LBD domain-containing protein</fullName>
    </submittedName>
</protein>
<proteinExistence type="predicted"/>
<evidence type="ECO:0000313" key="2">
    <source>
        <dbReference type="Proteomes" id="UP000274131"/>
    </source>
</evidence>
<accession>A0A0N4VFT4</accession>